<keyword evidence="1" id="KW-0285">Flavoprotein</keyword>
<dbReference type="PANTHER" id="PTHR43408:SF2">
    <property type="entry name" value="FMN REDUCTASE (NADPH)"/>
    <property type="match status" value="1"/>
</dbReference>
<proteinExistence type="predicted"/>
<keyword evidence="2" id="KW-0288">FMN</keyword>
<gene>
    <name evidence="5" type="ORF">ABLG96_14595</name>
</gene>
<evidence type="ECO:0000256" key="3">
    <source>
        <dbReference type="ARBA" id="ARBA00023002"/>
    </source>
</evidence>
<dbReference type="EC" id="1.-.-.-" evidence="5"/>
<evidence type="ECO:0000313" key="5">
    <source>
        <dbReference type="EMBL" id="XCG62472.1"/>
    </source>
</evidence>
<dbReference type="InterPro" id="IPR023932">
    <property type="entry name" value="CE1759_FMN_reduct"/>
</dbReference>
<accession>A0AAU8DMN5</accession>
<name>A0AAU8DMN5_9ACTN</name>
<keyword evidence="3 5" id="KW-0560">Oxidoreductase</keyword>
<reference evidence="5" key="1">
    <citation type="submission" date="2024-05" db="EMBL/GenBank/DDBJ databases">
        <authorList>
            <person name="Cai S.Y."/>
            <person name="Jin L.M."/>
            <person name="Li H.R."/>
        </authorList>
    </citation>
    <scope>NUCLEOTIDE SEQUENCE</scope>
    <source>
        <strain evidence="5">A5-74</strain>
    </source>
</reference>
<dbReference type="SUPFAM" id="SSF52218">
    <property type="entry name" value="Flavoproteins"/>
    <property type="match status" value="1"/>
</dbReference>
<dbReference type="Gene3D" id="3.40.50.360">
    <property type="match status" value="1"/>
</dbReference>
<dbReference type="InterPro" id="IPR005025">
    <property type="entry name" value="FMN_Rdtase-like_dom"/>
</dbReference>
<sequence length="211" mass="21590">MRIVVVEAGLGTPSSTRLLADRLTAATAEMLAGQDLEFSTIALRELAHPLADNLLTGFPSGPLVPAIEAVAAADALIVVTPVFAASYSGLFKMFFDVLEPGALRGTPVLLAATAGTARHSLVLEHAVRPLLSYLGALTVPTAVFAATEDWGAAGVGALDERIARAATDLSGLLLAGSTRGAGPDAEAAVVKENSFGAPATFIDELLRSART</sequence>
<dbReference type="NCBIfam" id="TIGR04037">
    <property type="entry name" value="LLM_duo_CE1759"/>
    <property type="match status" value="1"/>
</dbReference>
<dbReference type="GO" id="GO:0016491">
    <property type="term" value="F:oxidoreductase activity"/>
    <property type="evidence" value="ECO:0007669"/>
    <property type="project" value="UniProtKB-KW"/>
</dbReference>
<evidence type="ECO:0000259" key="4">
    <source>
        <dbReference type="Pfam" id="PF03358"/>
    </source>
</evidence>
<dbReference type="RefSeq" id="WP_353648087.1">
    <property type="nucleotide sequence ID" value="NZ_CP159218.1"/>
</dbReference>
<dbReference type="Pfam" id="PF03358">
    <property type="entry name" value="FMN_red"/>
    <property type="match status" value="1"/>
</dbReference>
<dbReference type="EMBL" id="CP159218">
    <property type="protein sequence ID" value="XCG62472.1"/>
    <property type="molecule type" value="Genomic_DNA"/>
</dbReference>
<organism evidence="5">
    <name type="scientific">Nakamurella sp. A5-74</name>
    <dbReference type="NCBI Taxonomy" id="3158264"/>
    <lineage>
        <taxon>Bacteria</taxon>
        <taxon>Bacillati</taxon>
        <taxon>Actinomycetota</taxon>
        <taxon>Actinomycetes</taxon>
        <taxon>Nakamurellales</taxon>
        <taxon>Nakamurellaceae</taxon>
        <taxon>Nakamurella</taxon>
    </lineage>
</organism>
<feature type="domain" description="NADPH-dependent FMN reductase-like" evidence="4">
    <location>
        <begin position="1"/>
        <end position="150"/>
    </location>
</feature>
<dbReference type="PANTHER" id="PTHR43408">
    <property type="entry name" value="FMN REDUCTASE (NADPH)"/>
    <property type="match status" value="1"/>
</dbReference>
<dbReference type="AlphaFoldDB" id="A0AAU8DMN5"/>
<dbReference type="InterPro" id="IPR029039">
    <property type="entry name" value="Flavoprotein-like_sf"/>
</dbReference>
<dbReference type="InterPro" id="IPR051814">
    <property type="entry name" value="NAD(P)H-dep_FMN_reductase"/>
</dbReference>
<evidence type="ECO:0000256" key="1">
    <source>
        <dbReference type="ARBA" id="ARBA00022630"/>
    </source>
</evidence>
<protein>
    <submittedName>
        <fullName evidence="5">CE1759 family FMN reductase</fullName>
        <ecNumber evidence="5">1.-.-.-</ecNumber>
    </submittedName>
</protein>
<evidence type="ECO:0000256" key="2">
    <source>
        <dbReference type="ARBA" id="ARBA00022643"/>
    </source>
</evidence>